<dbReference type="SUPFAM" id="SSF48452">
    <property type="entry name" value="TPR-like"/>
    <property type="match status" value="1"/>
</dbReference>
<reference evidence="2 3" key="2">
    <citation type="submission" date="2020-03" db="EMBL/GenBank/DDBJ databases">
        <authorList>
            <person name="Ichikawa N."/>
            <person name="Kimura A."/>
            <person name="Kitahashi Y."/>
            <person name="Uohara A."/>
        </authorList>
    </citation>
    <scope>NUCLEOTIDE SEQUENCE [LARGE SCALE GENOMIC DNA]</scope>
    <source>
        <strain evidence="2 3">NBRC 107702</strain>
    </source>
</reference>
<dbReference type="Gene3D" id="3.40.50.300">
    <property type="entry name" value="P-loop containing nucleotide triphosphate hydrolases"/>
    <property type="match status" value="1"/>
</dbReference>
<dbReference type="CDD" id="cd00093">
    <property type="entry name" value="HTH_XRE"/>
    <property type="match status" value="1"/>
</dbReference>
<feature type="domain" description="HTH cro/C1-type" evidence="1">
    <location>
        <begin position="38"/>
        <end position="94"/>
    </location>
</feature>
<dbReference type="Gene3D" id="1.25.40.10">
    <property type="entry name" value="Tetratricopeptide repeat domain"/>
    <property type="match status" value="1"/>
</dbReference>
<dbReference type="Gene3D" id="1.10.260.40">
    <property type="entry name" value="lambda repressor-like DNA-binding domains"/>
    <property type="match status" value="1"/>
</dbReference>
<dbReference type="PROSITE" id="PS50943">
    <property type="entry name" value="HTH_CROC1"/>
    <property type="match status" value="1"/>
</dbReference>
<dbReference type="InterPro" id="IPR027417">
    <property type="entry name" value="P-loop_NTPase"/>
</dbReference>
<dbReference type="InterPro" id="IPR001387">
    <property type="entry name" value="Cro/C1-type_HTH"/>
</dbReference>
<proteinExistence type="predicted"/>
<dbReference type="InterPro" id="IPR011990">
    <property type="entry name" value="TPR-like_helical_dom_sf"/>
</dbReference>
<dbReference type="AlphaFoldDB" id="A0A6F8XSH5"/>
<dbReference type="EMBL" id="AP022870">
    <property type="protein sequence ID" value="BCB76747.1"/>
    <property type="molecule type" value="Genomic_DNA"/>
</dbReference>
<dbReference type="SUPFAM" id="SSF47413">
    <property type="entry name" value="lambda repressor-like DNA-binding domains"/>
    <property type="match status" value="1"/>
</dbReference>
<sequence length="803" mass="86238">MTCESVFVMAGNAITARDPNDLLTQQDLLEELNRLRIIAARRRGKVRLSLQDLAAASGVPKSSLANYLAGKTVMPVDVLDRLVLALGVGSVQAGAWAAAWERATENTRPVPATATPPSGPARAPRQLPLDISTFVGRDRDLDALKELGFGASTRPGPLIVITGAPGVGKSALAVRAANVASAQFPDGQLYLNMLGSTPQVPPLSPVEGLGRLLRSLGVAARDVPHDTDECATLLRTLLADRRLILVLDNVASVAQVRPLLPGGTGITTLITSRTNLAVVEGSVQVRISPLVPTDSVNMLAHLLGEGRVAGERGDALRLAQLCDHLPLGLHLAAARLKARPTWTLAALADRLADERQRLTELASGDLAVRGSLLVSHAALRHSPDPAERSAARALSMVGLVRTAELDLDLAAALLDTSARAAERSLEHLVDAHLVEPAGPGRFRLHDLVRLFAHEQATTDLAPDQTNGAVTRVLRYGLATIRDAVERCYPHRTHYPLPDVDVTPRPFADQADAAAWLERERANLVALTRQGLAGDPEQARLGMAMARAMFWFFQHRGYSDDCAALGHAARDVARQLGDRAAEAYATSSIVGALYLRGQLHDAEPLLETEASLCHEVGDRFGEQRALGNLANFHLLQGRPTQALAYAQKQLTICDEIDAPVGVAYAQRTMGEAHLRLNNLDQAVEPLRSSLAWYQKCGDDLGQGDVLRILGEISIATGRLQEAKQQLGQSVERAQTSKHAAAEALALSLLARTWRLSGSAKQAMRVAEQALGITAHMRDSTGWSLAWGEYVEAKEAIHKTTQSRR</sequence>
<dbReference type="SUPFAM" id="SSF52540">
    <property type="entry name" value="P-loop containing nucleoside triphosphate hydrolases"/>
    <property type="match status" value="1"/>
</dbReference>
<dbReference type="SMART" id="SM00530">
    <property type="entry name" value="HTH_XRE"/>
    <property type="match status" value="1"/>
</dbReference>
<dbReference type="PANTHER" id="PTHR47691:SF3">
    <property type="entry name" value="HTH-TYPE TRANSCRIPTIONAL REGULATOR RV0890C-RELATED"/>
    <property type="match status" value="1"/>
</dbReference>
<dbReference type="PANTHER" id="PTHR47691">
    <property type="entry name" value="REGULATOR-RELATED"/>
    <property type="match status" value="1"/>
</dbReference>
<accession>A0A6F8XSH5</accession>
<evidence type="ECO:0000313" key="2">
    <source>
        <dbReference type="EMBL" id="BCB76747.1"/>
    </source>
</evidence>
<protein>
    <recommendedName>
        <fullName evidence="1">HTH cro/C1-type domain-containing protein</fullName>
    </recommendedName>
</protein>
<dbReference type="SMART" id="SM00028">
    <property type="entry name" value="TPR"/>
    <property type="match status" value="4"/>
</dbReference>
<dbReference type="GO" id="GO:0003677">
    <property type="term" value="F:DNA binding"/>
    <property type="evidence" value="ECO:0007669"/>
    <property type="project" value="InterPro"/>
</dbReference>
<organism evidence="2 3">
    <name type="scientific">Phytohabitans flavus</name>
    <dbReference type="NCBI Taxonomy" id="1076124"/>
    <lineage>
        <taxon>Bacteria</taxon>
        <taxon>Bacillati</taxon>
        <taxon>Actinomycetota</taxon>
        <taxon>Actinomycetes</taxon>
        <taxon>Micromonosporales</taxon>
        <taxon>Micromonosporaceae</taxon>
    </lineage>
</organism>
<name>A0A6F8XSH5_9ACTN</name>
<dbReference type="KEGG" id="pfla:Pflav_031570"/>
<dbReference type="RefSeq" id="WP_173036722.1">
    <property type="nucleotide sequence ID" value="NZ_AP022870.1"/>
</dbReference>
<dbReference type="Pfam" id="PF13424">
    <property type="entry name" value="TPR_12"/>
    <property type="match status" value="1"/>
</dbReference>
<keyword evidence="3" id="KW-1185">Reference proteome</keyword>
<dbReference type="Proteomes" id="UP000502508">
    <property type="component" value="Chromosome"/>
</dbReference>
<gene>
    <name evidence="2" type="ORF">Pflav_031570</name>
</gene>
<dbReference type="Pfam" id="PF13560">
    <property type="entry name" value="HTH_31"/>
    <property type="match status" value="1"/>
</dbReference>
<evidence type="ECO:0000313" key="3">
    <source>
        <dbReference type="Proteomes" id="UP000502508"/>
    </source>
</evidence>
<dbReference type="InterPro" id="IPR019734">
    <property type="entry name" value="TPR_rpt"/>
</dbReference>
<evidence type="ECO:0000259" key="1">
    <source>
        <dbReference type="PROSITE" id="PS50943"/>
    </source>
</evidence>
<dbReference type="InterPro" id="IPR010982">
    <property type="entry name" value="Lambda_DNA-bd_dom_sf"/>
</dbReference>
<dbReference type="PRINTS" id="PR00364">
    <property type="entry name" value="DISEASERSIST"/>
</dbReference>
<reference evidence="2 3" key="1">
    <citation type="submission" date="2020-03" db="EMBL/GenBank/DDBJ databases">
        <title>Whole genome shotgun sequence of Phytohabitans flavus NBRC 107702.</title>
        <authorList>
            <person name="Komaki H."/>
            <person name="Tamura T."/>
        </authorList>
    </citation>
    <scope>NUCLEOTIDE SEQUENCE [LARGE SCALE GENOMIC DNA]</scope>
    <source>
        <strain evidence="2 3">NBRC 107702</strain>
    </source>
</reference>